<dbReference type="SUPFAM" id="SSF56925">
    <property type="entry name" value="OMPA-like"/>
    <property type="match status" value="1"/>
</dbReference>
<dbReference type="EMBL" id="OBDZ01000017">
    <property type="protein sequence ID" value="SNY33336.1"/>
    <property type="molecule type" value="Genomic_DNA"/>
</dbReference>
<keyword evidence="1" id="KW-0732">Signal</keyword>
<evidence type="ECO:0000256" key="1">
    <source>
        <dbReference type="ARBA" id="ARBA00022729"/>
    </source>
</evidence>
<protein>
    <submittedName>
        <fullName evidence="3">Outer membrane protein beta-barrel domain-containing protein</fullName>
    </submittedName>
</protein>
<gene>
    <name evidence="3" type="ORF">SAMN06265827_1172</name>
</gene>
<organism evidence="3 4">
    <name type="scientific">Orenia metallireducens</name>
    <dbReference type="NCBI Taxonomy" id="1413210"/>
    <lineage>
        <taxon>Bacteria</taxon>
        <taxon>Bacillati</taxon>
        <taxon>Bacillota</taxon>
        <taxon>Clostridia</taxon>
        <taxon>Halanaerobiales</taxon>
        <taxon>Halobacteroidaceae</taxon>
        <taxon>Orenia</taxon>
    </lineage>
</organism>
<dbReference type="RefSeq" id="WP_097018304.1">
    <property type="nucleotide sequence ID" value="NZ_OBDZ01000017.1"/>
</dbReference>
<dbReference type="Proteomes" id="UP000219573">
    <property type="component" value="Unassembled WGS sequence"/>
</dbReference>
<name>A0A285HES2_9FIRM</name>
<dbReference type="InterPro" id="IPR011250">
    <property type="entry name" value="OMP/PagP_B-barrel"/>
</dbReference>
<evidence type="ECO:0000313" key="3">
    <source>
        <dbReference type="EMBL" id="SNY33336.1"/>
    </source>
</evidence>
<dbReference type="OrthoDB" id="2112618at2"/>
<proteinExistence type="predicted"/>
<sequence length="168" mass="18027">MLTIKKLVAVILVAVFTVGFAGVGYALTSPQVGQNHGVITGMLVSDHGLKLSGEYGLTPKLALMGTMGDPISRLGVKYELDGNFALVGGVTESSPFIGINGSHQFNSDITGIYEFDLSARRSDLSLMYELGLKINLDAKVDLRAGILGFIEDDHHHFHTLEVGVGYKF</sequence>
<evidence type="ECO:0000259" key="2">
    <source>
        <dbReference type="Pfam" id="PF13505"/>
    </source>
</evidence>
<evidence type="ECO:0000313" key="4">
    <source>
        <dbReference type="Proteomes" id="UP000219573"/>
    </source>
</evidence>
<dbReference type="Pfam" id="PF13505">
    <property type="entry name" value="OMP_b-brl"/>
    <property type="match status" value="1"/>
</dbReference>
<keyword evidence="4" id="KW-1185">Reference proteome</keyword>
<dbReference type="AlphaFoldDB" id="A0A285HES2"/>
<dbReference type="InterPro" id="IPR027385">
    <property type="entry name" value="Beta-barrel_OMP"/>
</dbReference>
<reference evidence="4" key="1">
    <citation type="submission" date="2017-09" db="EMBL/GenBank/DDBJ databases">
        <authorList>
            <person name="Varghese N."/>
            <person name="Submissions S."/>
        </authorList>
    </citation>
    <scope>NUCLEOTIDE SEQUENCE [LARGE SCALE GENOMIC DNA]</scope>
    <source>
        <strain evidence="4">MSL47</strain>
    </source>
</reference>
<feature type="domain" description="Outer membrane protein beta-barrel" evidence="2">
    <location>
        <begin position="34"/>
        <end position="168"/>
    </location>
</feature>
<accession>A0A285HES2</accession>